<evidence type="ECO:0000313" key="5">
    <source>
        <dbReference type="Proteomes" id="UP000663881"/>
    </source>
</evidence>
<sequence length="112" mass="12685">MGQSIKAQEVYETLLHQATNESDKATIYYQLGRIKRNQGEYQEALSYYEKALAIRQQSLPSEHPDLGGSYNNIGLVYHNIGDYPKALSYYEKSLAIRLQSLPSNHPDLGASY</sequence>
<feature type="repeat" description="TPR" evidence="3">
    <location>
        <begin position="25"/>
        <end position="58"/>
    </location>
</feature>
<name>A0A820TFE0_9BILA</name>
<evidence type="ECO:0000313" key="4">
    <source>
        <dbReference type="EMBL" id="CAF4465040.1"/>
    </source>
</evidence>
<comment type="caution">
    <text evidence="4">The sequence shown here is derived from an EMBL/GenBank/DDBJ whole genome shotgun (WGS) entry which is preliminary data.</text>
</comment>
<feature type="non-terminal residue" evidence="4">
    <location>
        <position position="112"/>
    </location>
</feature>
<accession>A0A820TFE0</accession>
<dbReference type="Proteomes" id="UP000663881">
    <property type="component" value="Unassembled WGS sequence"/>
</dbReference>
<proteinExistence type="predicted"/>
<evidence type="ECO:0008006" key="6">
    <source>
        <dbReference type="Google" id="ProtNLM"/>
    </source>
</evidence>
<dbReference type="AlphaFoldDB" id="A0A820TFE0"/>
<dbReference type="PANTHER" id="PTHR45641">
    <property type="entry name" value="TETRATRICOPEPTIDE REPEAT PROTEIN (AFU_ORTHOLOGUE AFUA_6G03870)"/>
    <property type="match status" value="1"/>
</dbReference>
<dbReference type="PROSITE" id="PS50293">
    <property type="entry name" value="TPR_REGION"/>
    <property type="match status" value="2"/>
</dbReference>
<gene>
    <name evidence="4" type="ORF">OKA104_LOCUS54918</name>
</gene>
<evidence type="ECO:0000256" key="3">
    <source>
        <dbReference type="PROSITE-ProRule" id="PRU00339"/>
    </source>
</evidence>
<keyword evidence="1" id="KW-0677">Repeat</keyword>
<evidence type="ECO:0000256" key="2">
    <source>
        <dbReference type="ARBA" id="ARBA00022803"/>
    </source>
</evidence>
<dbReference type="PANTHER" id="PTHR45641:SF1">
    <property type="entry name" value="AAA+ ATPASE DOMAIN-CONTAINING PROTEIN"/>
    <property type="match status" value="1"/>
</dbReference>
<dbReference type="SMART" id="SM00028">
    <property type="entry name" value="TPR"/>
    <property type="match status" value="2"/>
</dbReference>
<dbReference type="Pfam" id="PF13424">
    <property type="entry name" value="TPR_12"/>
    <property type="match status" value="1"/>
</dbReference>
<dbReference type="InterPro" id="IPR011990">
    <property type="entry name" value="TPR-like_helical_dom_sf"/>
</dbReference>
<protein>
    <recommendedName>
        <fullName evidence="6">Kinesin light chain</fullName>
    </recommendedName>
</protein>
<dbReference type="PROSITE" id="PS50005">
    <property type="entry name" value="TPR"/>
    <property type="match status" value="2"/>
</dbReference>
<dbReference type="EMBL" id="CAJOAY010037606">
    <property type="protein sequence ID" value="CAF4465040.1"/>
    <property type="molecule type" value="Genomic_DNA"/>
</dbReference>
<organism evidence="4 5">
    <name type="scientific">Adineta steineri</name>
    <dbReference type="NCBI Taxonomy" id="433720"/>
    <lineage>
        <taxon>Eukaryota</taxon>
        <taxon>Metazoa</taxon>
        <taxon>Spiralia</taxon>
        <taxon>Gnathifera</taxon>
        <taxon>Rotifera</taxon>
        <taxon>Eurotatoria</taxon>
        <taxon>Bdelloidea</taxon>
        <taxon>Adinetida</taxon>
        <taxon>Adinetidae</taxon>
        <taxon>Adineta</taxon>
    </lineage>
</organism>
<keyword evidence="2 3" id="KW-0802">TPR repeat</keyword>
<reference evidence="4" key="1">
    <citation type="submission" date="2021-02" db="EMBL/GenBank/DDBJ databases">
        <authorList>
            <person name="Nowell W R."/>
        </authorList>
    </citation>
    <scope>NUCLEOTIDE SEQUENCE</scope>
</reference>
<dbReference type="InterPro" id="IPR019734">
    <property type="entry name" value="TPR_rpt"/>
</dbReference>
<feature type="repeat" description="TPR" evidence="3">
    <location>
        <begin position="67"/>
        <end position="100"/>
    </location>
</feature>
<dbReference type="Gene3D" id="1.25.40.10">
    <property type="entry name" value="Tetratricopeptide repeat domain"/>
    <property type="match status" value="1"/>
</dbReference>
<dbReference type="SUPFAM" id="SSF48452">
    <property type="entry name" value="TPR-like"/>
    <property type="match status" value="1"/>
</dbReference>
<evidence type="ECO:0000256" key="1">
    <source>
        <dbReference type="ARBA" id="ARBA00022737"/>
    </source>
</evidence>